<comment type="caution">
    <text evidence="1">The sequence shown here is derived from an EMBL/GenBank/DDBJ whole genome shotgun (WGS) entry which is preliminary data.</text>
</comment>
<accession>A0A133VLY0</accession>
<dbReference type="EMBL" id="LHYH01000003">
    <property type="protein sequence ID" value="KXB07466.1"/>
    <property type="molecule type" value="Genomic_DNA"/>
</dbReference>
<keyword evidence="2" id="KW-1185">Reference proteome</keyword>
<protein>
    <submittedName>
        <fullName evidence="1">Uncharacterized protein</fullName>
    </submittedName>
</protein>
<name>A0A133VLY0_9EURY</name>
<dbReference type="AlphaFoldDB" id="A0A133VLY0"/>
<evidence type="ECO:0000313" key="2">
    <source>
        <dbReference type="Proteomes" id="UP000070504"/>
    </source>
</evidence>
<organism evidence="1 2">
    <name type="scientific">candidate division MSBL1 archaeon SCGC-AAA382K21</name>
    <dbReference type="NCBI Taxonomy" id="1698283"/>
    <lineage>
        <taxon>Archaea</taxon>
        <taxon>Methanobacteriati</taxon>
        <taxon>Methanobacteriota</taxon>
        <taxon>candidate division MSBL1</taxon>
    </lineage>
</organism>
<gene>
    <name evidence="1" type="ORF">AKJ54_00195</name>
</gene>
<evidence type="ECO:0000313" key="1">
    <source>
        <dbReference type="EMBL" id="KXB07466.1"/>
    </source>
</evidence>
<dbReference type="Proteomes" id="UP000070504">
    <property type="component" value="Unassembled WGS sequence"/>
</dbReference>
<sequence>MNERDVIEKEFDEILELIEEEDPEAKEYSVSKNYENPDAEEPTWKKAKIKAKVLVDDVWYCADKVLGKHDVERVWESKDDKIGEVFVDEDAHPYQKYRYGDREYRVYSEGFLKNTGYGAAMMGLTSQLKRRALSKIREKEELSWVFDKFEEQVERLKRGKEEKRDSLLREKYGINRKASSEADEGLEELESGAEPGSYAHLWSWYGKFLEKTGYRSKIGKVLERRNAFESWVQESIDELEEKGFERVPIEVE</sequence>
<proteinExistence type="predicted"/>
<reference evidence="1 2" key="1">
    <citation type="journal article" date="2016" name="Sci. Rep.">
        <title>Metabolic traits of an uncultured archaeal lineage -MSBL1- from brine pools of the Red Sea.</title>
        <authorList>
            <person name="Mwirichia R."/>
            <person name="Alam I."/>
            <person name="Rashid M."/>
            <person name="Vinu M."/>
            <person name="Ba-Alawi W."/>
            <person name="Anthony Kamau A."/>
            <person name="Kamanda Ngugi D."/>
            <person name="Goker M."/>
            <person name="Klenk H.P."/>
            <person name="Bajic V."/>
            <person name="Stingl U."/>
        </authorList>
    </citation>
    <scope>NUCLEOTIDE SEQUENCE [LARGE SCALE GENOMIC DNA]</scope>
    <source>
        <strain evidence="1">SCGC-AAA382K21</strain>
    </source>
</reference>